<evidence type="ECO:0000256" key="6">
    <source>
        <dbReference type="ARBA" id="ARBA00022825"/>
    </source>
</evidence>
<dbReference type="Pfam" id="PF00082">
    <property type="entry name" value="Peptidase_S8"/>
    <property type="match status" value="1"/>
</dbReference>
<keyword evidence="15" id="KW-1185">Reference proteome</keyword>
<dbReference type="PROSITE" id="PS00136">
    <property type="entry name" value="SUBTILASE_ASP"/>
    <property type="match status" value="1"/>
</dbReference>
<sequence length="880" mass="92112">MVHWSSLLPILGSAFSLTAAAPPEEPTAQVVPGAYIVELAENHDSASFYNTLGTDKVAVKHRMKLDYKLFKGTSFQLQNVSDVDDAAAKIANMAMVKQIWPVRIYHMPQDEVVWTGQDKNLAQSALQKRQAGGNTTDTFSTHVMTQVDKLHAQGITGKGTKIAVIDSGIDYLHPALGGGFGEGHLVSYGTDLVGDNYSGFNTPVPDDDPIDECAGHGSHVAGIVAAQANPFGFTGAAPDVTLGAYRVFGCDGPASNDVLIAAYNQAFEDGSDIITASIGGASGWTEEPWAVAVSRIVDQGVPCILSAGNIGSEGLFYASTAANGKGITAVASIDNIRNPQVITNATYSTGNSSTNSSTESFGWTPGSPAKWGNVSLPLWNINNDPTDTANGCDPYPADTPDLSEYIVLIHRGTCTFVEKVTNAVNAGAKYVLIYNNVEGLFSVSAAVDGVLAIGVVTKETGEEWVADLAAGITVTVNIIDPTVAPIVVTQPPNTATGGFLSTYTSWGPTYEVDIKPQVAAPGGLILSTYPRALGSYAVLSGTSMACPLAAAITALVAEVRGTFDPTELQNALSTTSNPNLFNDGATTYPYLAPVAQQGSGLIQAYDAAYTKTVLSVSSISFNDTDNLIETTNFTITNTGTEDVTYGIANVVAASGYTLDKGTILPMLFPNELVTEGAKLSFSEDKVTVPAGSEVAVSVSVSPPALDSARLPVYSGYITLNGTNGDSLSLPYLGVVGSMHDATVLDTKHTYITRSNDTSSSPLPANSTFTIPSMNGTAPNATAVLPVAVTYLALGTPLLDIQILPTDGYNSSSLGSIFGFPTSYVPRKQSTWTWNGQLVDGSFAPAGTYKFGVKALHIFGDASKESEYDTAETVSFTIKYS</sequence>
<keyword evidence="2" id="KW-0964">Secreted</keyword>
<dbReference type="InterPro" id="IPR003137">
    <property type="entry name" value="PA_domain"/>
</dbReference>
<keyword evidence="6 8" id="KW-0720">Serine protease</keyword>
<keyword evidence="4 10" id="KW-0732">Signal</keyword>
<feature type="active site" description="Charge relay system" evidence="7 8">
    <location>
        <position position="166"/>
    </location>
</feature>
<feature type="active site" description="Charge relay system" evidence="7 8">
    <location>
        <position position="543"/>
    </location>
</feature>
<feature type="domain" description="C5a peptidase/Subtilisin-like protease SBT2-like Fn3-like" evidence="13">
    <location>
        <begin position="619"/>
        <end position="732"/>
    </location>
</feature>
<dbReference type="InterPro" id="IPR010435">
    <property type="entry name" value="C5a/SBT2-like_Fn3"/>
</dbReference>
<evidence type="ECO:0000313" key="15">
    <source>
        <dbReference type="Proteomes" id="UP000800036"/>
    </source>
</evidence>
<evidence type="ECO:0000256" key="2">
    <source>
        <dbReference type="ARBA" id="ARBA00022525"/>
    </source>
</evidence>
<feature type="active site" description="Charge relay system" evidence="7 8">
    <location>
        <position position="216"/>
    </location>
</feature>
<dbReference type="OrthoDB" id="10256524at2759"/>
<dbReference type="SUPFAM" id="SSF52025">
    <property type="entry name" value="PA domain"/>
    <property type="match status" value="1"/>
</dbReference>
<evidence type="ECO:0000259" key="11">
    <source>
        <dbReference type="Pfam" id="PF00082"/>
    </source>
</evidence>
<dbReference type="PRINTS" id="PR00723">
    <property type="entry name" value="SUBTILISIN"/>
</dbReference>
<dbReference type="GO" id="GO:0006508">
    <property type="term" value="P:proteolysis"/>
    <property type="evidence" value="ECO:0007669"/>
    <property type="project" value="UniProtKB-KW"/>
</dbReference>
<dbReference type="InterPro" id="IPR051048">
    <property type="entry name" value="Peptidase_S8/S53_subtilisin"/>
</dbReference>
<evidence type="ECO:0000313" key="14">
    <source>
        <dbReference type="EMBL" id="KAF1970669.1"/>
    </source>
</evidence>
<keyword evidence="3 8" id="KW-0645">Protease</keyword>
<dbReference type="InterPro" id="IPR046450">
    <property type="entry name" value="PA_dom_sf"/>
</dbReference>
<dbReference type="PROSITE" id="PS00138">
    <property type="entry name" value="SUBTILASE_SER"/>
    <property type="match status" value="1"/>
</dbReference>
<dbReference type="PANTHER" id="PTHR43399:SF4">
    <property type="entry name" value="CELL WALL-ASSOCIATED PROTEASE"/>
    <property type="match status" value="1"/>
</dbReference>
<gene>
    <name evidence="14" type="ORF">BU23DRAFT_581985</name>
</gene>
<dbReference type="Pfam" id="PF02225">
    <property type="entry name" value="PA"/>
    <property type="match status" value="1"/>
</dbReference>
<dbReference type="GO" id="GO:0004252">
    <property type="term" value="F:serine-type endopeptidase activity"/>
    <property type="evidence" value="ECO:0007669"/>
    <property type="project" value="UniProtKB-UniRule"/>
</dbReference>
<evidence type="ECO:0000256" key="1">
    <source>
        <dbReference type="ARBA" id="ARBA00011073"/>
    </source>
</evidence>
<dbReference type="InterPro" id="IPR022398">
    <property type="entry name" value="Peptidase_S8_His-AS"/>
</dbReference>
<organism evidence="14 15">
    <name type="scientific">Bimuria novae-zelandiae CBS 107.79</name>
    <dbReference type="NCBI Taxonomy" id="1447943"/>
    <lineage>
        <taxon>Eukaryota</taxon>
        <taxon>Fungi</taxon>
        <taxon>Dikarya</taxon>
        <taxon>Ascomycota</taxon>
        <taxon>Pezizomycotina</taxon>
        <taxon>Dothideomycetes</taxon>
        <taxon>Pleosporomycetidae</taxon>
        <taxon>Pleosporales</taxon>
        <taxon>Massarineae</taxon>
        <taxon>Didymosphaeriaceae</taxon>
        <taxon>Bimuria</taxon>
    </lineage>
</organism>
<evidence type="ECO:0000256" key="10">
    <source>
        <dbReference type="SAM" id="SignalP"/>
    </source>
</evidence>
<protein>
    <submittedName>
        <fullName evidence="14">Subtilisin-like serine protease PR1C</fullName>
    </submittedName>
</protein>
<dbReference type="EMBL" id="ML976699">
    <property type="protein sequence ID" value="KAF1970669.1"/>
    <property type="molecule type" value="Genomic_DNA"/>
</dbReference>
<dbReference type="InterPro" id="IPR000209">
    <property type="entry name" value="Peptidase_S8/S53_dom"/>
</dbReference>
<evidence type="ECO:0000256" key="9">
    <source>
        <dbReference type="RuleBase" id="RU003355"/>
    </source>
</evidence>
<evidence type="ECO:0000256" key="4">
    <source>
        <dbReference type="ARBA" id="ARBA00022729"/>
    </source>
</evidence>
<comment type="similarity">
    <text evidence="1 8 9">Belongs to the peptidase S8 family.</text>
</comment>
<dbReference type="GO" id="GO:0016020">
    <property type="term" value="C:membrane"/>
    <property type="evidence" value="ECO:0007669"/>
    <property type="project" value="InterPro"/>
</dbReference>
<dbReference type="InterPro" id="IPR015500">
    <property type="entry name" value="Peptidase_S8_subtilisin-rel"/>
</dbReference>
<evidence type="ECO:0000256" key="7">
    <source>
        <dbReference type="PIRSR" id="PIRSR615500-1"/>
    </source>
</evidence>
<dbReference type="Proteomes" id="UP000800036">
    <property type="component" value="Unassembled WGS sequence"/>
</dbReference>
<dbReference type="Gene3D" id="3.40.50.200">
    <property type="entry name" value="Peptidase S8/S53 domain"/>
    <property type="match status" value="1"/>
</dbReference>
<dbReference type="InterPro" id="IPR034187">
    <property type="entry name" value="Peptidases_S8_5"/>
</dbReference>
<feature type="domain" description="PA" evidence="12">
    <location>
        <begin position="388"/>
        <end position="463"/>
    </location>
</feature>
<dbReference type="Gene3D" id="3.50.30.30">
    <property type="match status" value="1"/>
</dbReference>
<accession>A0A6A5V342</accession>
<dbReference type="CDD" id="cd07489">
    <property type="entry name" value="Peptidases_S8_5"/>
    <property type="match status" value="1"/>
</dbReference>
<dbReference type="Pfam" id="PF06280">
    <property type="entry name" value="fn3_5"/>
    <property type="match status" value="1"/>
</dbReference>
<dbReference type="InterPro" id="IPR023827">
    <property type="entry name" value="Peptidase_S8_Asp-AS"/>
</dbReference>
<feature type="signal peptide" evidence="10">
    <location>
        <begin position="1"/>
        <end position="20"/>
    </location>
</feature>
<dbReference type="Gene3D" id="2.60.40.1710">
    <property type="entry name" value="Subtilisin-like superfamily"/>
    <property type="match status" value="1"/>
</dbReference>
<feature type="domain" description="Peptidase S8/S53" evidence="11">
    <location>
        <begin position="157"/>
        <end position="582"/>
    </location>
</feature>
<feature type="chain" id="PRO_5025662305" evidence="10">
    <location>
        <begin position="21"/>
        <end position="880"/>
    </location>
</feature>
<dbReference type="InterPro" id="IPR023828">
    <property type="entry name" value="Peptidase_S8_Ser-AS"/>
</dbReference>
<name>A0A6A5V342_9PLEO</name>
<evidence type="ECO:0000256" key="8">
    <source>
        <dbReference type="PROSITE-ProRule" id="PRU01240"/>
    </source>
</evidence>
<reference evidence="14" key="1">
    <citation type="journal article" date="2020" name="Stud. Mycol.">
        <title>101 Dothideomycetes genomes: a test case for predicting lifestyles and emergence of pathogens.</title>
        <authorList>
            <person name="Haridas S."/>
            <person name="Albert R."/>
            <person name="Binder M."/>
            <person name="Bloem J."/>
            <person name="Labutti K."/>
            <person name="Salamov A."/>
            <person name="Andreopoulos B."/>
            <person name="Baker S."/>
            <person name="Barry K."/>
            <person name="Bills G."/>
            <person name="Bluhm B."/>
            <person name="Cannon C."/>
            <person name="Castanera R."/>
            <person name="Culley D."/>
            <person name="Daum C."/>
            <person name="Ezra D."/>
            <person name="Gonzalez J."/>
            <person name="Henrissat B."/>
            <person name="Kuo A."/>
            <person name="Liang C."/>
            <person name="Lipzen A."/>
            <person name="Lutzoni F."/>
            <person name="Magnuson J."/>
            <person name="Mondo S."/>
            <person name="Nolan M."/>
            <person name="Ohm R."/>
            <person name="Pangilinan J."/>
            <person name="Park H.-J."/>
            <person name="Ramirez L."/>
            <person name="Alfaro M."/>
            <person name="Sun H."/>
            <person name="Tritt A."/>
            <person name="Yoshinaga Y."/>
            <person name="Zwiers L.-H."/>
            <person name="Turgeon B."/>
            <person name="Goodwin S."/>
            <person name="Spatafora J."/>
            <person name="Crous P."/>
            <person name="Grigoriev I."/>
        </authorList>
    </citation>
    <scope>NUCLEOTIDE SEQUENCE</scope>
    <source>
        <strain evidence="14">CBS 107.79</strain>
    </source>
</reference>
<keyword evidence="5 8" id="KW-0378">Hydrolase</keyword>
<dbReference type="PROSITE" id="PS00137">
    <property type="entry name" value="SUBTILASE_HIS"/>
    <property type="match status" value="1"/>
</dbReference>
<evidence type="ECO:0000256" key="3">
    <source>
        <dbReference type="ARBA" id="ARBA00022670"/>
    </source>
</evidence>
<dbReference type="SUPFAM" id="SSF52743">
    <property type="entry name" value="Subtilisin-like"/>
    <property type="match status" value="1"/>
</dbReference>
<evidence type="ECO:0000259" key="13">
    <source>
        <dbReference type="Pfam" id="PF06280"/>
    </source>
</evidence>
<dbReference type="PANTHER" id="PTHR43399">
    <property type="entry name" value="SUBTILISIN-RELATED"/>
    <property type="match status" value="1"/>
</dbReference>
<dbReference type="InterPro" id="IPR036852">
    <property type="entry name" value="Peptidase_S8/S53_dom_sf"/>
</dbReference>
<dbReference type="AlphaFoldDB" id="A0A6A5V342"/>
<proteinExistence type="inferred from homology"/>
<dbReference type="CDD" id="cd02124">
    <property type="entry name" value="PA_PoS1_like"/>
    <property type="match status" value="1"/>
</dbReference>
<evidence type="ECO:0000256" key="5">
    <source>
        <dbReference type="ARBA" id="ARBA00022801"/>
    </source>
</evidence>
<dbReference type="PROSITE" id="PS51892">
    <property type="entry name" value="SUBTILASE"/>
    <property type="match status" value="1"/>
</dbReference>
<evidence type="ECO:0000259" key="12">
    <source>
        <dbReference type="Pfam" id="PF02225"/>
    </source>
</evidence>